<dbReference type="KEGG" id="cow:Calow_0351"/>
<proteinExistence type="predicted"/>
<dbReference type="Proteomes" id="UP000006889">
    <property type="component" value="Chromosome"/>
</dbReference>
<dbReference type="InterPro" id="IPR011055">
    <property type="entry name" value="Dup_hybrid_motif"/>
</dbReference>
<dbReference type="eggNOG" id="COG0739">
    <property type="taxonomic scope" value="Bacteria"/>
</dbReference>
<feature type="domain" description="M23ase beta-sheet core" evidence="1">
    <location>
        <begin position="2"/>
        <end position="72"/>
    </location>
</feature>
<evidence type="ECO:0000313" key="2">
    <source>
        <dbReference type="EMBL" id="ADQ03939.1"/>
    </source>
</evidence>
<name>E4Q3H9_CALOW</name>
<dbReference type="HOGENOM" id="CLU_2068777_0_0_9"/>
<dbReference type="AlphaFoldDB" id="E4Q3H9"/>
<accession>E4Q3H9</accession>
<dbReference type="SUPFAM" id="SSF51261">
    <property type="entry name" value="Duplicated hybrid motif"/>
    <property type="match status" value="1"/>
</dbReference>
<reference evidence="2 3" key="2">
    <citation type="journal article" date="2011" name="J. Bacteriol.">
        <title>Complete genome sequences for the anaerobic, extremely thermophilic plant biomass-degrading bacteria Caldicellulosiruptor hydrothermalis, Caldicellulosiruptor kristjanssonii, Caldicellulosiruptor kronotskyensis, Caldicellulosiruptor owensenis, and Caldicellulosiruptor lactoaceticus.</title>
        <authorList>
            <person name="Blumer-Schuette S.E."/>
            <person name="Ozdemir I."/>
            <person name="Mistry D."/>
            <person name="Lucas S."/>
            <person name="Lapidus A."/>
            <person name="Cheng J.F."/>
            <person name="Goodwin L.A."/>
            <person name="Pitluck S."/>
            <person name="Land M.L."/>
            <person name="Hauser L.J."/>
            <person name="Woyke T."/>
            <person name="Mikhailova N."/>
            <person name="Pati A."/>
            <person name="Kyrpides N.C."/>
            <person name="Ivanova N."/>
            <person name="Detter J.C."/>
            <person name="Walston-Davenport K."/>
            <person name="Han S."/>
            <person name="Adams M.W."/>
            <person name="Kelly R.M."/>
        </authorList>
    </citation>
    <scope>NUCLEOTIDE SEQUENCE [LARGE SCALE GENOMIC DNA]</scope>
    <source>
        <strain evidence="3">ATCC 700167 / DSM 13100 / OL</strain>
    </source>
</reference>
<evidence type="ECO:0000313" key="3">
    <source>
        <dbReference type="Proteomes" id="UP000006889"/>
    </source>
</evidence>
<dbReference type="STRING" id="632518.Calow_0351"/>
<protein>
    <submittedName>
        <fullName evidence="2">Peptidase M23</fullName>
    </submittedName>
</protein>
<evidence type="ECO:0000259" key="1">
    <source>
        <dbReference type="Pfam" id="PF01551"/>
    </source>
</evidence>
<dbReference type="Gene3D" id="2.70.70.10">
    <property type="entry name" value="Glucose Permease (Domain IIA)"/>
    <property type="match status" value="1"/>
</dbReference>
<dbReference type="EMBL" id="CP002216">
    <property type="protein sequence ID" value="ADQ03939.1"/>
    <property type="molecule type" value="Genomic_DNA"/>
</dbReference>
<keyword evidence="3" id="KW-1185">Reference proteome</keyword>
<gene>
    <name evidence="2" type="ordered locus">Calow_0351</name>
</gene>
<dbReference type="Pfam" id="PF01551">
    <property type="entry name" value="Peptidase_M23"/>
    <property type="match status" value="1"/>
</dbReference>
<reference key="1">
    <citation type="submission" date="2010-09" db="EMBL/GenBank/DDBJ databases">
        <title>Complete sequence of Caldicellulosiruptor owensensis OL.</title>
        <authorList>
            <consortium name="US DOE Joint Genome Institute"/>
            <person name="Lucas S."/>
            <person name="Copeland A."/>
            <person name="Lapidus A."/>
            <person name="Cheng J.-F."/>
            <person name="Bruce D."/>
            <person name="Goodwin L."/>
            <person name="Pitluck S."/>
            <person name="Davenport K."/>
            <person name="Detter J.C."/>
            <person name="Han C."/>
            <person name="Tapia R."/>
            <person name="Land M."/>
            <person name="Hauser L."/>
            <person name="Chang Y.-J."/>
            <person name="Jeffries C."/>
            <person name="Kyrpides N."/>
            <person name="Ivanova N."/>
            <person name="Mikhailova N."/>
            <person name="Blumer-Schuette S.E."/>
            <person name="Kelly R.M."/>
            <person name="Woyke T."/>
        </authorList>
    </citation>
    <scope>NUCLEOTIDE SEQUENCE</scope>
    <source>
        <strain>OL</strain>
    </source>
</reference>
<dbReference type="CDD" id="cd12797">
    <property type="entry name" value="M23_peptidase"/>
    <property type="match status" value="1"/>
</dbReference>
<dbReference type="InterPro" id="IPR016047">
    <property type="entry name" value="M23ase_b-sheet_dom"/>
</dbReference>
<sequence length="118" mass="13242">MTDGTVTAVYDFYAGTQAIEIKNSDGSVIRYGEVKSKVKVGDKVKQGQVIATVIPNTQSGNAMLHLEVYKGDSSRPLTQRNNKTYKYVPEANYERRSNLINPMDLLRLKTKSEKDVKK</sequence>
<organism evidence="2 3">
    <name type="scientific">Caldicellulosiruptor owensensis (strain ATCC 700167 / DSM 13100 / OL)</name>
    <dbReference type="NCBI Taxonomy" id="632518"/>
    <lineage>
        <taxon>Bacteria</taxon>
        <taxon>Bacillati</taxon>
        <taxon>Bacillota</taxon>
        <taxon>Bacillota incertae sedis</taxon>
        <taxon>Caldicellulosiruptorales</taxon>
        <taxon>Caldicellulosiruptoraceae</taxon>
        <taxon>Caldicellulosiruptor</taxon>
    </lineage>
</organism>